<dbReference type="GO" id="GO:0005524">
    <property type="term" value="F:ATP binding"/>
    <property type="evidence" value="ECO:0007669"/>
    <property type="project" value="UniProtKB-KW"/>
</dbReference>
<dbReference type="Gene3D" id="1.10.8.60">
    <property type="match status" value="1"/>
</dbReference>
<keyword evidence="5" id="KW-0804">Transcription</keyword>
<dbReference type="Pfam" id="PF25601">
    <property type="entry name" value="AAA_lid_14"/>
    <property type="match status" value="1"/>
</dbReference>
<dbReference type="InterPro" id="IPR027417">
    <property type="entry name" value="P-loop_NTPase"/>
</dbReference>
<evidence type="ECO:0000313" key="8">
    <source>
        <dbReference type="Proteomes" id="UP000315115"/>
    </source>
</evidence>
<name>A0A510I6T0_9VIBR</name>
<dbReference type="InterPro" id="IPR003593">
    <property type="entry name" value="AAA+_ATPase"/>
</dbReference>
<accession>A0A510I6T0</accession>
<evidence type="ECO:0000256" key="1">
    <source>
        <dbReference type="ARBA" id="ARBA00022741"/>
    </source>
</evidence>
<evidence type="ECO:0000256" key="5">
    <source>
        <dbReference type="ARBA" id="ARBA00023163"/>
    </source>
</evidence>
<organism evidence="7 8">
    <name type="scientific">Vibrio rotiferianus</name>
    <dbReference type="NCBI Taxonomy" id="190895"/>
    <lineage>
        <taxon>Bacteria</taxon>
        <taxon>Pseudomonadati</taxon>
        <taxon>Pseudomonadota</taxon>
        <taxon>Gammaproteobacteria</taxon>
        <taxon>Vibrionales</taxon>
        <taxon>Vibrionaceae</taxon>
        <taxon>Vibrio</taxon>
    </lineage>
</organism>
<dbReference type="Pfam" id="PF02954">
    <property type="entry name" value="HTH_8"/>
    <property type="match status" value="1"/>
</dbReference>
<evidence type="ECO:0000256" key="2">
    <source>
        <dbReference type="ARBA" id="ARBA00022840"/>
    </source>
</evidence>
<dbReference type="PROSITE" id="PS50045">
    <property type="entry name" value="SIGMA54_INTERACT_4"/>
    <property type="match status" value="1"/>
</dbReference>
<dbReference type="InterPro" id="IPR058031">
    <property type="entry name" value="AAA_lid_NorR"/>
</dbReference>
<dbReference type="InterPro" id="IPR025944">
    <property type="entry name" value="Sigma_54_int_dom_CS"/>
</dbReference>
<dbReference type="Proteomes" id="UP000315115">
    <property type="component" value="Chromosome 1"/>
</dbReference>
<dbReference type="GO" id="GO:0043565">
    <property type="term" value="F:sequence-specific DNA binding"/>
    <property type="evidence" value="ECO:0007669"/>
    <property type="project" value="InterPro"/>
</dbReference>
<dbReference type="GO" id="GO:0006355">
    <property type="term" value="P:regulation of DNA-templated transcription"/>
    <property type="evidence" value="ECO:0007669"/>
    <property type="project" value="InterPro"/>
</dbReference>
<dbReference type="Pfam" id="PF00158">
    <property type="entry name" value="Sigma54_activat"/>
    <property type="match status" value="1"/>
</dbReference>
<reference evidence="8" key="1">
    <citation type="submission" date="2019-07" db="EMBL/GenBank/DDBJ databases">
        <title>Complete Genome Sequences of Vibrion rotiferianus strain AM7.</title>
        <authorList>
            <person name="Miyazaki K."/>
            <person name="Wiseschart A."/>
            <person name="Pootanakit K."/>
            <person name="Ishimori K."/>
            <person name="Kitahara K."/>
        </authorList>
    </citation>
    <scope>NUCLEOTIDE SEQUENCE [LARGE SCALE GENOMIC DNA]</scope>
    <source>
        <strain evidence="8">AM7</strain>
    </source>
</reference>
<dbReference type="SMART" id="SM00382">
    <property type="entry name" value="AAA"/>
    <property type="match status" value="1"/>
</dbReference>
<feature type="domain" description="Sigma-54 factor interaction" evidence="6">
    <location>
        <begin position="52"/>
        <end position="278"/>
    </location>
</feature>
<dbReference type="EMBL" id="AP019798">
    <property type="protein sequence ID" value="BBL89257.1"/>
    <property type="molecule type" value="Genomic_DNA"/>
</dbReference>
<dbReference type="PROSITE" id="PS00676">
    <property type="entry name" value="SIGMA54_INTERACT_2"/>
    <property type="match status" value="1"/>
</dbReference>
<protein>
    <submittedName>
        <fullName evidence="7">Sigma-54-dependent Fis family transcriptional regulator</fullName>
    </submittedName>
</protein>
<dbReference type="PANTHER" id="PTHR32071">
    <property type="entry name" value="TRANSCRIPTIONAL REGULATORY PROTEIN"/>
    <property type="match status" value="1"/>
</dbReference>
<dbReference type="FunFam" id="3.40.50.300:FF:000006">
    <property type="entry name" value="DNA-binding transcriptional regulator NtrC"/>
    <property type="match status" value="1"/>
</dbReference>
<dbReference type="PROSITE" id="PS00688">
    <property type="entry name" value="SIGMA54_INTERACT_3"/>
    <property type="match status" value="1"/>
</dbReference>
<evidence type="ECO:0000256" key="3">
    <source>
        <dbReference type="ARBA" id="ARBA00023015"/>
    </source>
</evidence>
<dbReference type="PANTHER" id="PTHR32071:SF117">
    <property type="entry name" value="PTS-DEPENDENT DIHYDROXYACETONE KINASE OPERON REGULATORY PROTEIN-RELATED"/>
    <property type="match status" value="1"/>
</dbReference>
<dbReference type="SUPFAM" id="SSF52540">
    <property type="entry name" value="P-loop containing nucleoside triphosphate hydrolases"/>
    <property type="match status" value="1"/>
</dbReference>
<dbReference type="InterPro" id="IPR009057">
    <property type="entry name" value="Homeodomain-like_sf"/>
</dbReference>
<keyword evidence="3" id="KW-0805">Transcription regulation</keyword>
<proteinExistence type="predicted"/>
<dbReference type="CDD" id="cd00009">
    <property type="entry name" value="AAA"/>
    <property type="match status" value="1"/>
</dbReference>
<evidence type="ECO:0000256" key="4">
    <source>
        <dbReference type="ARBA" id="ARBA00023125"/>
    </source>
</evidence>
<dbReference type="PRINTS" id="PR01590">
    <property type="entry name" value="HTHFIS"/>
</dbReference>
<dbReference type="Gene3D" id="3.40.50.300">
    <property type="entry name" value="P-loop containing nucleotide triphosphate hydrolases"/>
    <property type="match status" value="1"/>
</dbReference>
<evidence type="ECO:0000259" key="6">
    <source>
        <dbReference type="PROSITE" id="PS50045"/>
    </source>
</evidence>
<keyword evidence="4" id="KW-0238">DNA-binding</keyword>
<dbReference type="InterPro" id="IPR025943">
    <property type="entry name" value="Sigma_54_int_dom_ATP-bd_2"/>
</dbReference>
<evidence type="ECO:0000313" key="7">
    <source>
        <dbReference type="EMBL" id="BBL89257.1"/>
    </source>
</evidence>
<keyword evidence="1" id="KW-0547">Nucleotide-binding</keyword>
<dbReference type="InterPro" id="IPR002197">
    <property type="entry name" value="HTH_Fis"/>
</dbReference>
<dbReference type="AlphaFoldDB" id="A0A510I6T0"/>
<sequence>MSFSYLRARIIPETVNPDYPSYGASEEIILMKIRKVGVKQTTADQHPQLQLLIGESSCISELRTNIAKYAKSDAEVLIHGETGVGKGLCAHIIHELSSRHEHPFVSVNCGAIPSGLVASELFGHTKGAFTGAIHDRTGFVERANKGTLFLDEIGDMPPDSQIHLLHFLESKQIQKLGGDKCLNVDCRIIAASHVDLKSEVVRGNFREDLFYRLNILTLSVPPVRRRGHDILLLAQHFLNQLQNGEEFEISKKAEDKLMAHSWPGNVRELRNVIQRAIVMSEDGTILEADLGLNSKDREILPNSEQIDLEFLLQAIEDNKHNMSAAARQLGISRTTLYRLIKKYNLHV</sequence>
<dbReference type="SUPFAM" id="SSF46689">
    <property type="entry name" value="Homeodomain-like"/>
    <property type="match status" value="1"/>
</dbReference>
<keyword evidence="2" id="KW-0067">ATP-binding</keyword>
<dbReference type="InterPro" id="IPR002078">
    <property type="entry name" value="Sigma_54_int"/>
</dbReference>
<gene>
    <name evidence="7" type="ORF">VroAM7_19100</name>
</gene>
<dbReference type="Gene3D" id="1.10.10.60">
    <property type="entry name" value="Homeodomain-like"/>
    <property type="match status" value="1"/>
</dbReference>